<dbReference type="SUPFAM" id="SSF56059">
    <property type="entry name" value="Glutathione synthetase ATP-binding domain-like"/>
    <property type="match status" value="1"/>
</dbReference>
<keyword evidence="6" id="KW-0067">ATP-binding</keyword>
<feature type="domain" description="Biotin carboxylation" evidence="11">
    <location>
        <begin position="1052"/>
        <end position="1505"/>
    </location>
</feature>
<dbReference type="SMART" id="SM00878">
    <property type="entry name" value="Biotin_carb_C"/>
    <property type="match status" value="1"/>
</dbReference>
<dbReference type="PANTHER" id="PTHR48095:SF2">
    <property type="entry name" value="BIOTIN CARBOXYLASE, CHLOROPLASTIC"/>
    <property type="match status" value="1"/>
</dbReference>
<dbReference type="InterPro" id="IPR016185">
    <property type="entry name" value="PreATP-grasp_dom_sf"/>
</dbReference>
<evidence type="ECO:0000259" key="12">
    <source>
        <dbReference type="PROSITE" id="PS50989"/>
    </source>
</evidence>
<dbReference type="GO" id="GO:0003989">
    <property type="term" value="F:acetyl-CoA carboxylase activity"/>
    <property type="evidence" value="ECO:0007669"/>
    <property type="project" value="InterPro"/>
</dbReference>
<dbReference type="PANTHER" id="PTHR48095">
    <property type="entry name" value="PYRUVATE CARBOXYLASE SUBUNIT A"/>
    <property type="match status" value="1"/>
</dbReference>
<dbReference type="GO" id="GO:0005524">
    <property type="term" value="F:ATP binding"/>
    <property type="evidence" value="ECO:0007669"/>
    <property type="project" value="UniProtKB-KW"/>
</dbReference>
<comment type="catalytic activity">
    <reaction evidence="9">
        <text>N(6)-carboxybiotinyl-L-lysyl-[protein] + acetyl-CoA = N(6)-biotinyl-L-lysyl-[protein] + malonyl-CoA</text>
        <dbReference type="Rhea" id="RHEA:54728"/>
        <dbReference type="Rhea" id="RHEA-COMP:10505"/>
        <dbReference type="Rhea" id="RHEA-COMP:10506"/>
        <dbReference type="ChEBI" id="CHEBI:57288"/>
        <dbReference type="ChEBI" id="CHEBI:57384"/>
        <dbReference type="ChEBI" id="CHEBI:83144"/>
        <dbReference type="ChEBI" id="CHEBI:83145"/>
        <dbReference type="EC" id="2.1.3.15"/>
    </reaction>
</comment>
<dbReference type="InterPro" id="IPR001095">
    <property type="entry name" value="Acetyl_CoA_COase_a_su"/>
</dbReference>
<feature type="domain" description="CoA carboxyltransferase C-terminal" evidence="12">
    <location>
        <begin position="56"/>
        <end position="282"/>
    </location>
</feature>
<evidence type="ECO:0000313" key="13">
    <source>
        <dbReference type="EMBL" id="SUZ69297.1"/>
    </source>
</evidence>
<dbReference type="Pfam" id="PF00289">
    <property type="entry name" value="Biotin_carb_N"/>
    <property type="match status" value="1"/>
</dbReference>
<feature type="domain" description="ATP-grasp" evidence="10">
    <location>
        <begin position="1176"/>
        <end position="1372"/>
    </location>
</feature>
<dbReference type="PROSITE" id="PS50975">
    <property type="entry name" value="ATP_GRASP"/>
    <property type="match status" value="1"/>
</dbReference>
<dbReference type="PROSITE" id="PS50989">
    <property type="entry name" value="COA_CT_CTER"/>
    <property type="match status" value="1"/>
</dbReference>
<dbReference type="InterPro" id="IPR005481">
    <property type="entry name" value="BC-like_N"/>
</dbReference>
<dbReference type="GO" id="GO:0006633">
    <property type="term" value="P:fatty acid biosynthetic process"/>
    <property type="evidence" value="ECO:0007669"/>
    <property type="project" value="UniProtKB-KW"/>
</dbReference>
<name>A0A381PTD5_9ZZZZ</name>
<evidence type="ECO:0000259" key="11">
    <source>
        <dbReference type="PROSITE" id="PS50979"/>
    </source>
</evidence>
<evidence type="ECO:0000256" key="1">
    <source>
        <dbReference type="ARBA" id="ARBA00011883"/>
    </source>
</evidence>
<sequence length="1630" mass="180777">MDSNVVEGDRLFLIAENLAQDFSRLPTIEANAYGGVRGLVSRSSIARRVSALEAMDIDSYIETVVEPAETQARTPAPSVIQALGSIVEEESDGPFYCATVAMDFDGDERLIGFIAQDRSVQNGTWMPLHHLAAVAFVEKCSKRAMPIVSLMDTPGAASDAEANRGNQAHSISRLITEMSNVDVPNVGIIFGLGYSGGAIPLAASNIILSVRDGVFSTIQPKSLASIARRLNLSWQECAKHVGVSPYELMQQGNIDGIIDYSPGEDGHQLENLRIAIVSGILAVEQSTKTFVAENPYILDHYRRSLLRYLEPSERLQKVQESASLKLSKNPTEYLNVFGVTFRYLRYLRVRRRIKATTRQQYGRLAQSELPEGELGARSDRERRRIFLRWVQDPDKIIYDDTLNRAWKGYTEKKRAVHEERSRVQQFFLGEPKKNYEDARNHLLASVGMYLYNRWKSEAAGNLRTLKQYIEDYEDTRHLIRVDEILDPVGLVGAIRRDRNVGSTLRERFTHEGKKLLAMKNPDARSEAQLRSQLSTELNLAMTEGPIDEIAEAVPGKDDQVGRRETSNIVANRRVVQECFNDHISPSRVEGAPFGNSDRTVLDVLLESELRDDFVTEIENLLLFDSVYDQILESLDSIAEEAERSKALAQDSVRTLIERSLQGAHLEVRGASVNEEGTAEAALQQEQFFDWHLRISNTPRSSEFFRAVEEWKKTAFPHVSDTLVVVVTFFFERLLISYVQAKREGRRYDGRISPRNIGRKKDFWNRLNIAYRDLLIQNALLQFKARRGTGHKAFVERFFDDFEEQHRDSLSTDPCQFPGLRISIETALEQDSPPCGVITGIGTFRDENGGLRMGTVISNPDFQAGAFDMASAEKFCKLLVTCAEQNLPLVCFVSSGGMQTKEGAGSLFSMAAINDRITRFVRDFDLPVIIFGHGDCTGGAQASFVTHPLVQTYYFSGASMPFAGQIVVQSNLPSDAVLSNYLVDVPGAMQGLVRHPFYDDLDDELRRIDPDIPIPRESVVEVVNRVMSGILSQERPMVIPARTQVETSELYRPVKRVLVHARGCTAAKLIRVAQREAIEVVLVQSDPDMESVAVDLLGEADSVICIGGHTPDESYLNAMSVIAVAEQEHVDALHPGIGFLSESSQFAELVRSRGINFIGPPVSSMETMGNKSNAINTALRLKVPVVPGSHGIVTDVERAADLGESIGYPLLIKAVHGGGGKGIQVVEDENAFHELFQRVSVEARAAFGNGDVYLEKFVTSLRHIEAQLLRDRHGNTRILGIRDCSVQRDKQKVIEESGSTVLPDALLESVLKHTEAIAAEVDYVGAGTVEFIYDLDADAIYFMEMNTRLQVEHPVTEYVSGVDIVAEQFRIAGGADIANLEVNNDGYAIEARVNAERIVRLQDGTLAFRPSAGTIEVCRLPQEKDVDVISTVGEGKFVSPYYDSMLAQIVVHARSRDAAASKLEEYLGRIEVTGICTNIPLVRAILKDPQFLKGEYDTNYLPALLERVDADALIAEIDAASGVVGTAIGTESIQIDGSDELKVLSPTTGIFYSTPSPAEPEYVMEGDRFELTDTLCQLEAFKIFTPMCIGDFNSGDEPLYEAGREYEVVRTNVASGQQVNVGDLLFVIRPI</sequence>
<dbReference type="SUPFAM" id="SSF52096">
    <property type="entry name" value="ClpP/crotonase"/>
    <property type="match status" value="2"/>
</dbReference>
<dbReference type="EC" id="2.1.3.15" evidence="1"/>
<dbReference type="Gene3D" id="2.40.50.100">
    <property type="match status" value="1"/>
</dbReference>
<dbReference type="InterPro" id="IPR029045">
    <property type="entry name" value="ClpP/crotonase-like_dom_sf"/>
</dbReference>
<dbReference type="InterPro" id="IPR034733">
    <property type="entry name" value="AcCoA_carboxyl_beta"/>
</dbReference>
<dbReference type="InterPro" id="IPR011764">
    <property type="entry name" value="Biotin_carboxylation_dom"/>
</dbReference>
<proteinExistence type="predicted"/>
<dbReference type="Pfam" id="PF03255">
    <property type="entry name" value="ACCA"/>
    <property type="match status" value="1"/>
</dbReference>
<accession>A0A381PTD5</accession>
<dbReference type="GO" id="GO:0009317">
    <property type="term" value="C:acetyl-CoA carboxylase complex"/>
    <property type="evidence" value="ECO:0007669"/>
    <property type="project" value="InterPro"/>
</dbReference>
<dbReference type="FunFam" id="3.30.1490.20:FF:000003">
    <property type="entry name" value="acetyl-CoA carboxylase isoform X1"/>
    <property type="match status" value="1"/>
</dbReference>
<dbReference type="PROSITE" id="PS50979">
    <property type="entry name" value="BC"/>
    <property type="match status" value="1"/>
</dbReference>
<evidence type="ECO:0000256" key="4">
    <source>
        <dbReference type="ARBA" id="ARBA00022741"/>
    </source>
</evidence>
<dbReference type="InterPro" id="IPR011761">
    <property type="entry name" value="ATP-grasp"/>
</dbReference>
<dbReference type="InterPro" id="IPR011054">
    <property type="entry name" value="Rudment_hybrid_motif"/>
</dbReference>
<keyword evidence="4" id="KW-0547">Nucleotide-binding</keyword>
<keyword evidence="2" id="KW-0444">Lipid biosynthesis</keyword>
<evidence type="ECO:0000256" key="7">
    <source>
        <dbReference type="ARBA" id="ARBA00023098"/>
    </source>
</evidence>
<dbReference type="InterPro" id="IPR011763">
    <property type="entry name" value="COA_CT_C"/>
</dbReference>
<evidence type="ECO:0000256" key="8">
    <source>
        <dbReference type="ARBA" id="ARBA00023160"/>
    </source>
</evidence>
<protein>
    <recommendedName>
        <fullName evidence="1">acetyl-CoA carboxytransferase</fullName>
        <ecNumber evidence="1">2.1.3.15</ecNumber>
    </recommendedName>
</protein>
<keyword evidence="3" id="KW-0436">Ligase</keyword>
<dbReference type="Gene3D" id="3.90.226.10">
    <property type="entry name" value="2-enoyl-CoA Hydratase, Chain A, domain 1"/>
    <property type="match status" value="2"/>
</dbReference>
<dbReference type="EMBL" id="UINC01001058">
    <property type="protein sequence ID" value="SUZ69297.1"/>
    <property type="molecule type" value="Genomic_DNA"/>
</dbReference>
<dbReference type="GO" id="GO:0046872">
    <property type="term" value="F:metal ion binding"/>
    <property type="evidence" value="ECO:0007669"/>
    <property type="project" value="InterPro"/>
</dbReference>
<dbReference type="InterPro" id="IPR051602">
    <property type="entry name" value="ACC_Biotin_Carboxylase"/>
</dbReference>
<evidence type="ECO:0000256" key="6">
    <source>
        <dbReference type="ARBA" id="ARBA00022840"/>
    </source>
</evidence>
<reference evidence="13" key="1">
    <citation type="submission" date="2018-05" db="EMBL/GenBank/DDBJ databases">
        <authorList>
            <person name="Lanie J.A."/>
            <person name="Ng W.-L."/>
            <person name="Kazmierczak K.M."/>
            <person name="Andrzejewski T.M."/>
            <person name="Davidsen T.M."/>
            <person name="Wayne K.J."/>
            <person name="Tettelin H."/>
            <person name="Glass J.I."/>
            <person name="Rusch D."/>
            <person name="Podicherti R."/>
            <person name="Tsui H.-C.T."/>
            <person name="Winkler M.E."/>
        </authorList>
    </citation>
    <scope>NUCLEOTIDE SEQUENCE</scope>
</reference>
<keyword evidence="8" id="KW-0275">Fatty acid biosynthesis</keyword>
<dbReference type="Pfam" id="PF02786">
    <property type="entry name" value="CPSase_L_D2"/>
    <property type="match status" value="1"/>
</dbReference>
<dbReference type="InterPro" id="IPR005482">
    <property type="entry name" value="Biotin_COase_C"/>
</dbReference>
<evidence type="ECO:0000256" key="5">
    <source>
        <dbReference type="ARBA" id="ARBA00022832"/>
    </source>
</evidence>
<dbReference type="Gene3D" id="3.30.470.20">
    <property type="entry name" value="ATP-grasp fold, B domain"/>
    <property type="match status" value="1"/>
</dbReference>
<keyword evidence="5" id="KW-0276">Fatty acid metabolism</keyword>
<dbReference type="Pfam" id="PF02785">
    <property type="entry name" value="Biotin_carb_C"/>
    <property type="match status" value="1"/>
</dbReference>
<evidence type="ECO:0000259" key="10">
    <source>
        <dbReference type="PROSITE" id="PS50975"/>
    </source>
</evidence>
<dbReference type="PROSITE" id="PS00867">
    <property type="entry name" value="CPSASE_2"/>
    <property type="match status" value="1"/>
</dbReference>
<organism evidence="13">
    <name type="scientific">marine metagenome</name>
    <dbReference type="NCBI Taxonomy" id="408172"/>
    <lineage>
        <taxon>unclassified sequences</taxon>
        <taxon>metagenomes</taxon>
        <taxon>ecological metagenomes</taxon>
    </lineage>
</organism>
<dbReference type="SUPFAM" id="SSF51246">
    <property type="entry name" value="Rudiment single hybrid motif"/>
    <property type="match status" value="1"/>
</dbReference>
<dbReference type="SUPFAM" id="SSF52440">
    <property type="entry name" value="PreATP-grasp domain"/>
    <property type="match status" value="1"/>
</dbReference>
<evidence type="ECO:0000256" key="9">
    <source>
        <dbReference type="ARBA" id="ARBA00049152"/>
    </source>
</evidence>
<dbReference type="GO" id="GO:0016743">
    <property type="term" value="F:carboxyl- or carbamoyltransferase activity"/>
    <property type="evidence" value="ECO:0007669"/>
    <property type="project" value="InterPro"/>
</dbReference>
<keyword evidence="7" id="KW-0443">Lipid metabolism</keyword>
<evidence type="ECO:0000256" key="2">
    <source>
        <dbReference type="ARBA" id="ARBA00022516"/>
    </source>
</evidence>
<dbReference type="SUPFAM" id="SSF51230">
    <property type="entry name" value="Single hybrid motif"/>
    <property type="match status" value="1"/>
</dbReference>
<evidence type="ECO:0000256" key="3">
    <source>
        <dbReference type="ARBA" id="ARBA00022598"/>
    </source>
</evidence>
<dbReference type="Pfam" id="PF01039">
    <property type="entry name" value="Carboxyl_trans"/>
    <property type="match status" value="1"/>
</dbReference>
<dbReference type="InterPro" id="IPR011053">
    <property type="entry name" value="Single_hybrid_motif"/>
</dbReference>
<gene>
    <name evidence="13" type="ORF">METZ01_LOCUS22151</name>
</gene>
<dbReference type="InterPro" id="IPR005479">
    <property type="entry name" value="CPAse_ATP-bd"/>
</dbReference>